<sequence>MIIDIWIARVDKCMPITFPPRKTLNLSNDLLTPRVTFDKKVSLDCPQNSKVLSIDLQEEERKKKNGTVHPILFPDLKEENGS</sequence>
<name>A0ABC9X740_GRUJA</name>
<protein>
    <submittedName>
        <fullName evidence="1">Uncharacterized protein</fullName>
    </submittedName>
</protein>
<dbReference type="AlphaFoldDB" id="A0ABC9X740"/>
<gene>
    <name evidence="1" type="ORF">GRJ2_001813100</name>
</gene>
<dbReference type="EMBL" id="BAAFJT010000009">
    <property type="protein sequence ID" value="GAB0193478.1"/>
    <property type="molecule type" value="Genomic_DNA"/>
</dbReference>
<accession>A0ABC9X740</accession>
<evidence type="ECO:0000313" key="2">
    <source>
        <dbReference type="Proteomes" id="UP001623348"/>
    </source>
</evidence>
<comment type="caution">
    <text evidence="1">The sequence shown here is derived from an EMBL/GenBank/DDBJ whole genome shotgun (WGS) entry which is preliminary data.</text>
</comment>
<keyword evidence="2" id="KW-1185">Reference proteome</keyword>
<reference evidence="1 2" key="1">
    <citation type="submission" date="2024-06" db="EMBL/GenBank/DDBJ databases">
        <title>The draft genome of Grus japonensis, version 3.</title>
        <authorList>
            <person name="Nabeshima K."/>
            <person name="Suzuki S."/>
            <person name="Onuma M."/>
        </authorList>
    </citation>
    <scope>NUCLEOTIDE SEQUENCE [LARGE SCALE GENOMIC DNA]</scope>
    <source>
        <strain evidence="1 2">451A</strain>
    </source>
</reference>
<dbReference type="Proteomes" id="UP001623348">
    <property type="component" value="Unassembled WGS sequence"/>
</dbReference>
<organism evidence="1 2">
    <name type="scientific">Grus japonensis</name>
    <name type="common">Japanese crane</name>
    <name type="synonym">Red-crowned crane</name>
    <dbReference type="NCBI Taxonomy" id="30415"/>
    <lineage>
        <taxon>Eukaryota</taxon>
        <taxon>Metazoa</taxon>
        <taxon>Chordata</taxon>
        <taxon>Craniata</taxon>
        <taxon>Vertebrata</taxon>
        <taxon>Euteleostomi</taxon>
        <taxon>Archelosauria</taxon>
        <taxon>Archosauria</taxon>
        <taxon>Dinosauria</taxon>
        <taxon>Saurischia</taxon>
        <taxon>Theropoda</taxon>
        <taxon>Coelurosauria</taxon>
        <taxon>Aves</taxon>
        <taxon>Neognathae</taxon>
        <taxon>Neoaves</taxon>
        <taxon>Gruiformes</taxon>
        <taxon>Gruidae</taxon>
        <taxon>Grus</taxon>
    </lineage>
</organism>
<proteinExistence type="predicted"/>
<evidence type="ECO:0000313" key="1">
    <source>
        <dbReference type="EMBL" id="GAB0193478.1"/>
    </source>
</evidence>